<evidence type="ECO:0000256" key="4">
    <source>
        <dbReference type="ARBA" id="ARBA00022452"/>
    </source>
</evidence>
<name>A0AB74UX72_9GAMM</name>
<dbReference type="RefSeq" id="WP_395119595.1">
    <property type="nucleotide sequence ID" value="NZ_CP170721.1"/>
</dbReference>
<evidence type="ECO:0000256" key="14">
    <source>
        <dbReference type="ARBA" id="ARBA00023288"/>
    </source>
</evidence>
<feature type="domain" description="SLBB" evidence="17">
    <location>
        <begin position="183"/>
        <end position="262"/>
    </location>
</feature>
<dbReference type="GO" id="GO:0015288">
    <property type="term" value="F:porin activity"/>
    <property type="evidence" value="ECO:0007669"/>
    <property type="project" value="UniProtKB-KW"/>
</dbReference>
<evidence type="ECO:0000259" key="17">
    <source>
        <dbReference type="Pfam" id="PF22461"/>
    </source>
</evidence>
<evidence type="ECO:0000256" key="7">
    <source>
        <dbReference type="ARBA" id="ARBA00022729"/>
    </source>
</evidence>
<feature type="compositionally biased region" description="Basic and acidic residues" evidence="15">
    <location>
        <begin position="1"/>
        <end position="12"/>
    </location>
</feature>
<dbReference type="InterPro" id="IPR054765">
    <property type="entry name" value="SLBB_dom"/>
</dbReference>
<evidence type="ECO:0000256" key="15">
    <source>
        <dbReference type="SAM" id="MobiDB-lite"/>
    </source>
</evidence>
<keyword evidence="10" id="KW-0626">Porin</keyword>
<gene>
    <name evidence="18" type="ORF">ACFYG5_03515</name>
</gene>
<feature type="domain" description="SLBB" evidence="17">
    <location>
        <begin position="268"/>
        <end position="354"/>
    </location>
</feature>
<evidence type="ECO:0000256" key="13">
    <source>
        <dbReference type="ARBA" id="ARBA00023237"/>
    </source>
</evidence>
<dbReference type="InterPro" id="IPR049712">
    <property type="entry name" value="Poly_export"/>
</dbReference>
<protein>
    <submittedName>
        <fullName evidence="18">Polysaccharide biosynthesis/export family protein</fullName>
    </submittedName>
</protein>
<dbReference type="AlphaFoldDB" id="A0AB74UX72"/>
<evidence type="ECO:0000256" key="11">
    <source>
        <dbReference type="ARBA" id="ARBA00023136"/>
    </source>
</evidence>
<keyword evidence="12" id="KW-0564">Palmitate</keyword>
<keyword evidence="9" id="KW-0406">Ion transport</keyword>
<keyword evidence="13" id="KW-0998">Cell outer membrane</keyword>
<evidence type="ECO:0000256" key="2">
    <source>
        <dbReference type="ARBA" id="ARBA00009450"/>
    </source>
</evidence>
<evidence type="ECO:0000313" key="18">
    <source>
        <dbReference type="EMBL" id="XIA19226.1"/>
    </source>
</evidence>
<keyword evidence="14" id="KW-0449">Lipoprotein</keyword>
<dbReference type="PANTHER" id="PTHR33619:SF3">
    <property type="entry name" value="POLYSACCHARIDE EXPORT PROTEIN GFCE-RELATED"/>
    <property type="match status" value="1"/>
</dbReference>
<dbReference type="GO" id="GO:0046930">
    <property type="term" value="C:pore complex"/>
    <property type="evidence" value="ECO:0007669"/>
    <property type="project" value="UniProtKB-KW"/>
</dbReference>
<sequence>MPRRQVRNDIRPQGKRGRAHAAASMRSVAGMLLVASLAGCVWAPGQSMSKSSLGGENSYVTLVPITPSLVQTQQQNAAADTTSALPPALLDYRPEGYRIGPGDTLHITVWDHPELTSPAGQQQETAANERLVRPDGTLYFPYAGVVKVAGMTIEQARQAITSGLSHFIRAPLVDVSVAGYGSQRVVLEGAFVKAGAQPVTTVPLTLGEAIGVAGGVDSKNADLSNVVLTRGDESYHLDLSPSHDGKALARKIYLRPGDRVFVPFNFDQEVYVMGEVLRPQALRFNTSNLTLTQALGQAGGLNETTSRGMVYVVRGALHKEDPNQRPTVYELDAKSPAAFALADSFKVQPGDVVFASAAGITRWNRFTSQLLPLTSALSATASSQYYLNNSK</sequence>
<evidence type="ECO:0000256" key="9">
    <source>
        <dbReference type="ARBA" id="ARBA00023065"/>
    </source>
</evidence>
<organism evidence="18">
    <name type="scientific">Rhodanobacter sp. FW102-FHT14D07</name>
    <dbReference type="NCBI Taxonomy" id="3351462"/>
    <lineage>
        <taxon>Bacteria</taxon>
        <taxon>Pseudomonadati</taxon>
        <taxon>Pseudomonadota</taxon>
        <taxon>Gammaproteobacteria</taxon>
        <taxon>Lysobacterales</taxon>
        <taxon>Rhodanobacteraceae</taxon>
        <taxon>Rhodanobacter</taxon>
    </lineage>
</organism>
<evidence type="ECO:0000256" key="10">
    <source>
        <dbReference type="ARBA" id="ARBA00023114"/>
    </source>
</evidence>
<evidence type="ECO:0000256" key="6">
    <source>
        <dbReference type="ARBA" id="ARBA00022692"/>
    </source>
</evidence>
<dbReference type="Gene3D" id="3.10.560.10">
    <property type="entry name" value="Outer membrane lipoprotein wza domain like"/>
    <property type="match status" value="2"/>
</dbReference>
<evidence type="ECO:0000256" key="8">
    <source>
        <dbReference type="ARBA" id="ARBA00023047"/>
    </source>
</evidence>
<keyword evidence="6" id="KW-0812">Transmembrane</keyword>
<dbReference type="Pfam" id="PF02563">
    <property type="entry name" value="Poly_export"/>
    <property type="match status" value="1"/>
</dbReference>
<keyword evidence="8" id="KW-0625">Polysaccharide transport</keyword>
<feature type="domain" description="Polysaccharide export protein N-terminal" evidence="16">
    <location>
        <begin position="94"/>
        <end position="177"/>
    </location>
</feature>
<dbReference type="Pfam" id="PF22461">
    <property type="entry name" value="SLBB_2"/>
    <property type="match status" value="2"/>
</dbReference>
<keyword evidence="3" id="KW-0813">Transport</keyword>
<dbReference type="GO" id="GO:0009279">
    <property type="term" value="C:cell outer membrane"/>
    <property type="evidence" value="ECO:0007669"/>
    <property type="project" value="UniProtKB-SubCell"/>
</dbReference>
<dbReference type="PANTHER" id="PTHR33619">
    <property type="entry name" value="POLYSACCHARIDE EXPORT PROTEIN GFCE-RELATED"/>
    <property type="match status" value="1"/>
</dbReference>
<reference evidence="18" key="1">
    <citation type="submission" date="2024-10" db="EMBL/GenBank/DDBJ databases">
        <authorList>
            <person name="Lesea H.P."/>
            <person name="Kuehl J.V."/>
            <person name="Chandonia J.-M."/>
        </authorList>
    </citation>
    <scope>NUCLEOTIDE SEQUENCE</scope>
    <source>
        <strain evidence="18">FW102-FHT14D07</strain>
    </source>
</reference>
<comment type="similarity">
    <text evidence="2">Belongs to the BexD/CtrA/VexA family.</text>
</comment>
<dbReference type="Gene3D" id="3.30.1950.10">
    <property type="entry name" value="wza like domain"/>
    <property type="match status" value="1"/>
</dbReference>
<dbReference type="GO" id="GO:0006811">
    <property type="term" value="P:monoatomic ion transport"/>
    <property type="evidence" value="ECO:0007669"/>
    <property type="project" value="UniProtKB-KW"/>
</dbReference>
<keyword evidence="5" id="KW-0762">Sugar transport</keyword>
<comment type="subcellular location">
    <subcellularLocation>
        <location evidence="1">Cell outer membrane</location>
        <topology evidence="1">Multi-pass membrane protein</topology>
    </subcellularLocation>
</comment>
<evidence type="ECO:0000256" key="1">
    <source>
        <dbReference type="ARBA" id="ARBA00004571"/>
    </source>
</evidence>
<keyword evidence="11" id="KW-0472">Membrane</keyword>
<evidence type="ECO:0000256" key="5">
    <source>
        <dbReference type="ARBA" id="ARBA00022597"/>
    </source>
</evidence>
<dbReference type="GO" id="GO:0015159">
    <property type="term" value="F:polysaccharide transmembrane transporter activity"/>
    <property type="evidence" value="ECO:0007669"/>
    <property type="project" value="InterPro"/>
</dbReference>
<evidence type="ECO:0000259" key="16">
    <source>
        <dbReference type="Pfam" id="PF02563"/>
    </source>
</evidence>
<dbReference type="EMBL" id="CP170721">
    <property type="protein sequence ID" value="XIA19226.1"/>
    <property type="molecule type" value="Genomic_DNA"/>
</dbReference>
<evidence type="ECO:0000256" key="12">
    <source>
        <dbReference type="ARBA" id="ARBA00023139"/>
    </source>
</evidence>
<proteinExistence type="inferred from homology"/>
<keyword evidence="4" id="KW-1134">Transmembrane beta strand</keyword>
<keyword evidence="7" id="KW-0732">Signal</keyword>
<evidence type="ECO:0000256" key="3">
    <source>
        <dbReference type="ARBA" id="ARBA00022448"/>
    </source>
</evidence>
<accession>A0AB74UX72</accession>
<feature type="region of interest" description="Disordered" evidence="15">
    <location>
        <begin position="1"/>
        <end position="20"/>
    </location>
</feature>
<dbReference type="InterPro" id="IPR003715">
    <property type="entry name" value="Poly_export_N"/>
</dbReference>